<name>A0ABT0A690_9GAMM</name>
<dbReference type="Gene3D" id="3.30.1150.10">
    <property type="match status" value="1"/>
</dbReference>
<dbReference type="Proteomes" id="UP001165423">
    <property type="component" value="Unassembled WGS sequence"/>
</dbReference>
<comment type="caution">
    <text evidence="2">The sequence shown here is derived from an EMBL/GenBank/DDBJ whole genome shotgun (WGS) entry which is preliminary data.</text>
</comment>
<dbReference type="Pfam" id="PF03544">
    <property type="entry name" value="TonB_C"/>
    <property type="match status" value="1"/>
</dbReference>
<reference evidence="2 3" key="1">
    <citation type="submission" date="2022-03" db="EMBL/GenBank/DDBJ databases">
        <title>Luteimonas soily sp. nov., a novel bacterium isolated from the soil.</title>
        <authorList>
            <person name="Zhang X."/>
        </authorList>
    </citation>
    <scope>NUCLEOTIDE SEQUENCE [LARGE SCALE GENOMIC DNA]</scope>
    <source>
        <strain evidence="2 3">50</strain>
    </source>
</reference>
<proteinExistence type="predicted"/>
<evidence type="ECO:0000313" key="3">
    <source>
        <dbReference type="Proteomes" id="UP001165423"/>
    </source>
</evidence>
<evidence type="ECO:0000313" key="2">
    <source>
        <dbReference type="EMBL" id="MCJ0826448.1"/>
    </source>
</evidence>
<organism evidence="2 3">
    <name type="scientific">Cognatiluteimonas sedimenti</name>
    <dbReference type="NCBI Taxonomy" id="2927791"/>
    <lineage>
        <taxon>Bacteria</taxon>
        <taxon>Pseudomonadati</taxon>
        <taxon>Pseudomonadota</taxon>
        <taxon>Gammaproteobacteria</taxon>
        <taxon>Lysobacterales</taxon>
        <taxon>Lysobacteraceae</taxon>
        <taxon>Cognatiluteimonas</taxon>
    </lineage>
</organism>
<dbReference type="InterPro" id="IPR037682">
    <property type="entry name" value="TonB_C"/>
</dbReference>
<dbReference type="EMBL" id="JALGCL010000004">
    <property type="protein sequence ID" value="MCJ0826448.1"/>
    <property type="molecule type" value="Genomic_DNA"/>
</dbReference>
<dbReference type="RefSeq" id="WP_243321946.1">
    <property type="nucleotide sequence ID" value="NZ_JALGCL010000004.1"/>
</dbReference>
<sequence length="258" mass="27754">MRPAGVAYTPGRAKGAVLMRIVIGWGLLLVSAATIAAEPVTFKAGAKVELDAAGKPMQIEVSPDLPPPVRQFIERKVANWHFSPPTRDGKVATGVTYLSLGACAIPVDGGGYRLAVDFKGNGPQVERMLAPYYPVQARRAGREATLVAKYIVETDGSATLQAIDYTDGIRDQRDGFDAAVQAWVEALHYQPEQLDGRPVRTQLKVPIDFVLTSKGRAELQRDIKTRAQHSPECRLAAADAGALEPIVMDSPVQVDPTG</sequence>
<gene>
    <name evidence="2" type="ORF">MQC88_10880</name>
</gene>
<dbReference type="SUPFAM" id="SSF74653">
    <property type="entry name" value="TolA/TonB C-terminal domain"/>
    <property type="match status" value="1"/>
</dbReference>
<evidence type="ECO:0000259" key="1">
    <source>
        <dbReference type="PROSITE" id="PS52015"/>
    </source>
</evidence>
<accession>A0ABT0A690</accession>
<dbReference type="PROSITE" id="PS52015">
    <property type="entry name" value="TONB_CTD"/>
    <property type="match status" value="1"/>
</dbReference>
<feature type="domain" description="TonB C-terminal" evidence="1">
    <location>
        <begin position="118"/>
        <end position="218"/>
    </location>
</feature>
<keyword evidence="3" id="KW-1185">Reference proteome</keyword>
<protein>
    <submittedName>
        <fullName evidence="2">Energy transducer TonB</fullName>
    </submittedName>
</protein>